<evidence type="ECO:0000313" key="3">
    <source>
        <dbReference type="EMBL" id="KAG7175835.1"/>
    </source>
</evidence>
<dbReference type="AlphaFoldDB" id="A0A8J5N8I6"/>
<reference evidence="3" key="1">
    <citation type="journal article" date="2021" name="Sci. Adv.">
        <title>The American lobster genome reveals insights on longevity, neural, and immune adaptations.</title>
        <authorList>
            <person name="Polinski J.M."/>
            <person name="Zimin A.V."/>
            <person name="Clark K.F."/>
            <person name="Kohn A.B."/>
            <person name="Sadowski N."/>
            <person name="Timp W."/>
            <person name="Ptitsyn A."/>
            <person name="Khanna P."/>
            <person name="Romanova D.Y."/>
            <person name="Williams P."/>
            <person name="Greenwood S.J."/>
            <person name="Moroz L.L."/>
            <person name="Walt D.R."/>
            <person name="Bodnar A.G."/>
        </authorList>
    </citation>
    <scope>NUCLEOTIDE SEQUENCE</scope>
    <source>
        <strain evidence="3">GMGI-L3</strain>
    </source>
</reference>
<dbReference type="Pfam" id="PF00059">
    <property type="entry name" value="Lectin_C"/>
    <property type="match status" value="1"/>
</dbReference>
<sequence>MKPLTTSASLLLLAVAYGLNSDTVTSKGTVWKPVKVYTFLLKDFHHAVERTSAGSVAMCAGLATKTFPSGFFCYNDGRCDLHDHQVQKYIDECLDDSPTSLCYTLEPPQPEFPSFVVLEGLEDLGPLLEVTSAKTWLDARSFCHCRGSELFTAPTPGAFRRLAAHYLENSRITDVWVGVKSRRWLDGRYVDNSEWSYNEPNEHYENCARMTNMKGTDYRLADFDCYKQYPSLCQK</sequence>
<dbReference type="SMART" id="SM00034">
    <property type="entry name" value="CLECT"/>
    <property type="match status" value="1"/>
</dbReference>
<organism evidence="3 4">
    <name type="scientific">Homarus americanus</name>
    <name type="common">American lobster</name>
    <dbReference type="NCBI Taxonomy" id="6706"/>
    <lineage>
        <taxon>Eukaryota</taxon>
        <taxon>Metazoa</taxon>
        <taxon>Ecdysozoa</taxon>
        <taxon>Arthropoda</taxon>
        <taxon>Crustacea</taxon>
        <taxon>Multicrustacea</taxon>
        <taxon>Malacostraca</taxon>
        <taxon>Eumalacostraca</taxon>
        <taxon>Eucarida</taxon>
        <taxon>Decapoda</taxon>
        <taxon>Pleocyemata</taxon>
        <taxon>Astacidea</taxon>
        <taxon>Nephropoidea</taxon>
        <taxon>Nephropidae</taxon>
        <taxon>Homarus</taxon>
    </lineage>
</organism>
<dbReference type="CDD" id="cd00037">
    <property type="entry name" value="CLECT"/>
    <property type="match status" value="1"/>
</dbReference>
<evidence type="ECO:0000256" key="1">
    <source>
        <dbReference type="SAM" id="SignalP"/>
    </source>
</evidence>
<evidence type="ECO:0000259" key="2">
    <source>
        <dbReference type="PROSITE" id="PS50041"/>
    </source>
</evidence>
<accession>A0A8J5N8I6</accession>
<name>A0A8J5N8I6_HOMAM</name>
<dbReference type="Proteomes" id="UP000747542">
    <property type="component" value="Unassembled WGS sequence"/>
</dbReference>
<dbReference type="EMBL" id="JAHLQT010004633">
    <property type="protein sequence ID" value="KAG7175835.1"/>
    <property type="molecule type" value="Genomic_DNA"/>
</dbReference>
<comment type="caution">
    <text evidence="3">The sequence shown here is derived from an EMBL/GenBank/DDBJ whole genome shotgun (WGS) entry which is preliminary data.</text>
</comment>
<feature type="domain" description="C-type lectin" evidence="2">
    <location>
        <begin position="131"/>
        <end position="234"/>
    </location>
</feature>
<dbReference type="InterPro" id="IPR016186">
    <property type="entry name" value="C-type_lectin-like/link_sf"/>
</dbReference>
<dbReference type="PROSITE" id="PS50041">
    <property type="entry name" value="C_TYPE_LECTIN_2"/>
    <property type="match status" value="1"/>
</dbReference>
<dbReference type="InterPro" id="IPR016187">
    <property type="entry name" value="CTDL_fold"/>
</dbReference>
<dbReference type="Gene3D" id="3.10.100.10">
    <property type="entry name" value="Mannose-Binding Protein A, subunit A"/>
    <property type="match status" value="1"/>
</dbReference>
<dbReference type="SUPFAM" id="SSF56436">
    <property type="entry name" value="C-type lectin-like"/>
    <property type="match status" value="1"/>
</dbReference>
<dbReference type="InterPro" id="IPR001304">
    <property type="entry name" value="C-type_lectin-like"/>
</dbReference>
<proteinExistence type="predicted"/>
<gene>
    <name evidence="3" type="primary">Phi2-L</name>
    <name evidence="3" type="ORF">Hamer_G009858</name>
</gene>
<feature type="chain" id="PRO_5035310744" evidence="1">
    <location>
        <begin position="19"/>
        <end position="235"/>
    </location>
</feature>
<evidence type="ECO:0000313" key="4">
    <source>
        <dbReference type="Proteomes" id="UP000747542"/>
    </source>
</evidence>
<feature type="signal peptide" evidence="1">
    <location>
        <begin position="1"/>
        <end position="18"/>
    </location>
</feature>
<keyword evidence="4" id="KW-1185">Reference proteome</keyword>
<keyword evidence="1" id="KW-0732">Signal</keyword>
<protein>
    <submittedName>
        <fullName evidence="3">C-type lectin lectoxin-Phi2-like</fullName>
    </submittedName>
</protein>